<dbReference type="EMBL" id="CP109207">
    <property type="protein sequence ID" value="WUU57781.1"/>
    <property type="molecule type" value="Genomic_DNA"/>
</dbReference>
<gene>
    <name evidence="1" type="ORF">OIE82_33330</name>
</gene>
<organism evidence="1">
    <name type="scientific">Streptomyces althioticus</name>
    <dbReference type="NCBI Taxonomy" id="83380"/>
    <lineage>
        <taxon>Bacteria</taxon>
        <taxon>Bacillati</taxon>
        <taxon>Actinomycetota</taxon>
        <taxon>Actinomycetes</taxon>
        <taxon>Kitasatosporales</taxon>
        <taxon>Streptomycetaceae</taxon>
        <taxon>Streptomyces</taxon>
        <taxon>Streptomyces althioticus group</taxon>
    </lineage>
</organism>
<accession>A0ABZ1YHF3</accession>
<sequence length="60" mass="6282">MERVQVLGHRSRHDGEGEQYAAGDGLVAYLLRVLELGEQGRGQLASNPAASACSRTAAGT</sequence>
<evidence type="ECO:0000313" key="1">
    <source>
        <dbReference type="EMBL" id="WUU57781.1"/>
    </source>
</evidence>
<protein>
    <submittedName>
        <fullName evidence="1">Uncharacterized protein</fullName>
    </submittedName>
</protein>
<dbReference type="RefSeq" id="WP_370403076.1">
    <property type="nucleotide sequence ID" value="NZ_CP109207.1"/>
</dbReference>
<reference evidence="1" key="1">
    <citation type="submission" date="2022-10" db="EMBL/GenBank/DDBJ databases">
        <title>The complete genomes of actinobacterial strains from the NBC collection.</title>
        <authorList>
            <person name="Joergensen T.S."/>
            <person name="Alvarez Arevalo M."/>
            <person name="Sterndorff E.B."/>
            <person name="Faurdal D."/>
            <person name="Vuksanovic O."/>
            <person name="Mourched A.-S."/>
            <person name="Charusanti P."/>
            <person name="Shaw S."/>
            <person name="Blin K."/>
            <person name="Weber T."/>
        </authorList>
    </citation>
    <scope>NUCLEOTIDE SEQUENCE [LARGE SCALE GENOMIC DNA]</scope>
    <source>
        <strain evidence="1">NBC 01686</strain>
    </source>
</reference>
<proteinExistence type="predicted"/>
<name>A0ABZ1YHF3_9ACTN</name>